<dbReference type="Pfam" id="PF00067">
    <property type="entry name" value="p450"/>
    <property type="match status" value="1"/>
</dbReference>
<dbReference type="SMR" id="A0A445K440"/>
<keyword evidence="9 12" id="KW-0408">Iron</keyword>
<evidence type="ECO:0000256" key="1">
    <source>
        <dbReference type="ARBA" id="ARBA00001971"/>
    </source>
</evidence>
<feature type="transmembrane region" description="Helical" evidence="14">
    <location>
        <begin position="6"/>
        <end position="27"/>
    </location>
</feature>
<sequence>MDLQYPFLLSTPSFTIFFGLLLFLFVLSSIWRRSRTRTATTRKSPPEASGAWPLIGHLHLFGASKPPHVTLGNMADKYGPIFTLRLGVHKTLVVSNWEMAKQCFTVNDKAFASRPKSVAFEVLGYNFSMIGFSPYGSYWRHVRKIATLELLSSHRIDMIKHVMESEVKAAVKEIYDIWIDKNKSGSEKVTTEMKRWFGDIMLKVMFRTVVGKRFVLETEENERIRKAMRDLFDLSGSFSVSDALPYLRWFDLDGAEKKMKTTAKELDGFVEVWLQEHKRNRNNSGSGQEKGNHDFMDLLLNLVEEGQEFDGRDGDTTIKATCLALILAGMDTTAGTMTWALSLLLNNHGILNKVVHELDTHIGTEKMVKVSDLKKLEYLQSIIKETLRLYPVGPLSLPHESMQDCTVGGYHVPSGTRLLTNISKLQRDPLLYSNPLEFCPERFLTTHKDIDVKGQHFELIPFGAGRRMCPGLSFGLQIMQLTLATLLHGFDIVIHDAKPTDMLEQIGLTNIKASPLQVILTPRLSTYIYDEIYIV</sequence>
<dbReference type="InterPro" id="IPR002401">
    <property type="entry name" value="Cyt_P450_E_grp-I"/>
</dbReference>
<evidence type="ECO:0000256" key="4">
    <source>
        <dbReference type="ARBA" id="ARBA00022617"/>
    </source>
</evidence>
<dbReference type="GO" id="GO:0016705">
    <property type="term" value="F:oxidoreductase activity, acting on paired donors, with incorporation or reduction of molecular oxygen"/>
    <property type="evidence" value="ECO:0007669"/>
    <property type="project" value="InterPro"/>
</dbReference>
<protein>
    <submittedName>
        <fullName evidence="15">Cytochrome P450 82A1</fullName>
    </submittedName>
</protein>
<evidence type="ECO:0000256" key="12">
    <source>
        <dbReference type="PIRSR" id="PIRSR602401-1"/>
    </source>
</evidence>
<comment type="subcellular location">
    <subcellularLocation>
        <location evidence="2">Membrane</location>
    </subcellularLocation>
</comment>
<dbReference type="PRINTS" id="PR00385">
    <property type="entry name" value="P450"/>
</dbReference>
<gene>
    <name evidence="15" type="ORF">D0Y65_013638</name>
</gene>
<comment type="cofactor">
    <cofactor evidence="1 12">
        <name>heme</name>
        <dbReference type="ChEBI" id="CHEBI:30413"/>
    </cofactor>
</comment>
<comment type="caution">
    <text evidence="15">The sequence shown here is derived from an EMBL/GenBank/DDBJ whole genome shotgun (WGS) entry which is preliminary data.</text>
</comment>
<dbReference type="FunFam" id="1.10.630.10:FF:000026">
    <property type="entry name" value="Cytochrome P450 82C4"/>
    <property type="match status" value="1"/>
</dbReference>
<evidence type="ECO:0000256" key="7">
    <source>
        <dbReference type="ARBA" id="ARBA00022989"/>
    </source>
</evidence>
<reference evidence="15 16" key="1">
    <citation type="submission" date="2018-09" db="EMBL/GenBank/DDBJ databases">
        <title>A high-quality reference genome of wild soybean provides a powerful tool to mine soybean genomes.</title>
        <authorList>
            <person name="Xie M."/>
            <person name="Chung C.Y.L."/>
            <person name="Li M.-W."/>
            <person name="Wong F.-L."/>
            <person name="Chan T.-F."/>
            <person name="Lam H.-M."/>
        </authorList>
    </citation>
    <scope>NUCLEOTIDE SEQUENCE [LARGE SCALE GENOMIC DNA]</scope>
    <source>
        <strain evidence="16">cv. W05</strain>
        <tissue evidence="15">Hypocotyl of etiolated seedlings</tissue>
    </source>
</reference>
<dbReference type="AlphaFoldDB" id="A0A445K440"/>
<dbReference type="GO" id="GO:0020037">
    <property type="term" value="F:heme binding"/>
    <property type="evidence" value="ECO:0007669"/>
    <property type="project" value="InterPro"/>
</dbReference>
<evidence type="ECO:0000256" key="2">
    <source>
        <dbReference type="ARBA" id="ARBA00004370"/>
    </source>
</evidence>
<keyword evidence="8 13" id="KW-0560">Oxidoreductase</keyword>
<organism evidence="15 16">
    <name type="scientific">Glycine soja</name>
    <name type="common">Wild soybean</name>
    <dbReference type="NCBI Taxonomy" id="3848"/>
    <lineage>
        <taxon>Eukaryota</taxon>
        <taxon>Viridiplantae</taxon>
        <taxon>Streptophyta</taxon>
        <taxon>Embryophyta</taxon>
        <taxon>Tracheophyta</taxon>
        <taxon>Spermatophyta</taxon>
        <taxon>Magnoliopsida</taxon>
        <taxon>eudicotyledons</taxon>
        <taxon>Gunneridae</taxon>
        <taxon>Pentapetalae</taxon>
        <taxon>rosids</taxon>
        <taxon>fabids</taxon>
        <taxon>Fabales</taxon>
        <taxon>Fabaceae</taxon>
        <taxon>Papilionoideae</taxon>
        <taxon>50 kb inversion clade</taxon>
        <taxon>NPAAA clade</taxon>
        <taxon>indigoferoid/millettioid clade</taxon>
        <taxon>Phaseoleae</taxon>
        <taxon>Glycine</taxon>
        <taxon>Glycine subgen. Soja</taxon>
    </lineage>
</organism>
<evidence type="ECO:0000256" key="14">
    <source>
        <dbReference type="SAM" id="Phobius"/>
    </source>
</evidence>
<keyword evidence="4 12" id="KW-0349">Heme</keyword>
<accession>A0A445K440</accession>
<dbReference type="InterPro" id="IPR001128">
    <property type="entry name" value="Cyt_P450"/>
</dbReference>
<dbReference type="SUPFAM" id="SSF48264">
    <property type="entry name" value="Cytochrome P450"/>
    <property type="match status" value="1"/>
</dbReference>
<proteinExistence type="inferred from homology"/>
<dbReference type="CDD" id="cd20654">
    <property type="entry name" value="CYP82"/>
    <property type="match status" value="1"/>
</dbReference>
<dbReference type="PRINTS" id="PR00463">
    <property type="entry name" value="EP450I"/>
</dbReference>
<keyword evidence="6 12" id="KW-0479">Metal-binding</keyword>
<evidence type="ECO:0000256" key="3">
    <source>
        <dbReference type="ARBA" id="ARBA00010617"/>
    </source>
</evidence>
<evidence type="ECO:0000256" key="8">
    <source>
        <dbReference type="ARBA" id="ARBA00023002"/>
    </source>
</evidence>
<evidence type="ECO:0000256" key="13">
    <source>
        <dbReference type="RuleBase" id="RU000461"/>
    </source>
</evidence>
<dbReference type="EMBL" id="QZWG01000006">
    <property type="protein sequence ID" value="RZC05621.1"/>
    <property type="molecule type" value="Genomic_DNA"/>
</dbReference>
<dbReference type="GO" id="GO:0016020">
    <property type="term" value="C:membrane"/>
    <property type="evidence" value="ECO:0007669"/>
    <property type="project" value="UniProtKB-SubCell"/>
</dbReference>
<feature type="binding site" description="axial binding residue" evidence="12">
    <location>
        <position position="469"/>
    </location>
    <ligand>
        <name>heme</name>
        <dbReference type="ChEBI" id="CHEBI:30413"/>
    </ligand>
    <ligandPart>
        <name>Fe</name>
        <dbReference type="ChEBI" id="CHEBI:18248"/>
    </ligandPart>
</feature>
<keyword evidence="5 14" id="KW-0812">Transmembrane</keyword>
<dbReference type="GO" id="GO:0004497">
    <property type="term" value="F:monooxygenase activity"/>
    <property type="evidence" value="ECO:0007669"/>
    <property type="project" value="UniProtKB-KW"/>
</dbReference>
<dbReference type="PANTHER" id="PTHR47947:SF26">
    <property type="entry name" value="CYTOCHROME P450"/>
    <property type="match status" value="1"/>
</dbReference>
<dbReference type="PANTHER" id="PTHR47947">
    <property type="entry name" value="CYTOCHROME P450 82C3-RELATED"/>
    <property type="match status" value="1"/>
</dbReference>
<evidence type="ECO:0000313" key="16">
    <source>
        <dbReference type="Proteomes" id="UP000289340"/>
    </source>
</evidence>
<evidence type="ECO:0000256" key="11">
    <source>
        <dbReference type="ARBA" id="ARBA00023136"/>
    </source>
</evidence>
<evidence type="ECO:0000256" key="9">
    <source>
        <dbReference type="ARBA" id="ARBA00023004"/>
    </source>
</evidence>
<evidence type="ECO:0000256" key="10">
    <source>
        <dbReference type="ARBA" id="ARBA00023033"/>
    </source>
</evidence>
<comment type="similarity">
    <text evidence="3 13">Belongs to the cytochrome P450 family.</text>
</comment>
<dbReference type="GO" id="GO:0005506">
    <property type="term" value="F:iron ion binding"/>
    <property type="evidence" value="ECO:0007669"/>
    <property type="project" value="InterPro"/>
</dbReference>
<dbReference type="Gene3D" id="1.10.630.10">
    <property type="entry name" value="Cytochrome P450"/>
    <property type="match status" value="1"/>
</dbReference>
<keyword evidence="11 14" id="KW-0472">Membrane</keyword>
<keyword evidence="10 13" id="KW-0503">Monooxygenase</keyword>
<evidence type="ECO:0000313" key="15">
    <source>
        <dbReference type="EMBL" id="RZC05621.1"/>
    </source>
</evidence>
<dbReference type="InterPro" id="IPR050651">
    <property type="entry name" value="Plant_Cytochrome_P450_Monoox"/>
</dbReference>
<dbReference type="InterPro" id="IPR036396">
    <property type="entry name" value="Cyt_P450_sf"/>
</dbReference>
<dbReference type="PROSITE" id="PS00086">
    <property type="entry name" value="CYTOCHROME_P450"/>
    <property type="match status" value="1"/>
</dbReference>
<keyword evidence="16" id="KW-1185">Reference proteome</keyword>
<dbReference type="Proteomes" id="UP000289340">
    <property type="component" value="Chromosome 6"/>
</dbReference>
<dbReference type="InterPro" id="IPR017972">
    <property type="entry name" value="Cyt_P450_CS"/>
</dbReference>
<keyword evidence="7 14" id="KW-1133">Transmembrane helix</keyword>
<evidence type="ECO:0000256" key="6">
    <source>
        <dbReference type="ARBA" id="ARBA00022723"/>
    </source>
</evidence>
<evidence type="ECO:0000256" key="5">
    <source>
        <dbReference type="ARBA" id="ARBA00022692"/>
    </source>
</evidence>
<dbReference type="Gramene" id="XM_028379045.1">
    <property type="protein sequence ID" value="XP_028234846.1"/>
    <property type="gene ID" value="LOC114414683"/>
</dbReference>
<name>A0A445K440_GLYSO</name>